<dbReference type="GO" id="GO:0006879">
    <property type="term" value="P:intracellular iron ion homeostasis"/>
    <property type="evidence" value="ECO:0007669"/>
    <property type="project" value="UniProtKB-KW"/>
</dbReference>
<evidence type="ECO:0000256" key="5">
    <source>
        <dbReference type="PIRSR" id="PIRSR601519-1"/>
    </source>
</evidence>
<evidence type="ECO:0000256" key="1">
    <source>
        <dbReference type="ARBA" id="ARBA00007513"/>
    </source>
</evidence>
<proteinExistence type="inferred from homology"/>
<dbReference type="AlphaFoldDB" id="A0A1E1WDX6"/>
<dbReference type="GO" id="GO:0008199">
    <property type="term" value="F:ferric iron binding"/>
    <property type="evidence" value="ECO:0007669"/>
    <property type="project" value="InterPro"/>
</dbReference>
<dbReference type="PANTHER" id="PTHR11431:SF75">
    <property type="entry name" value="FERRITIN"/>
    <property type="match status" value="1"/>
</dbReference>
<sequence length="104" mass="11821">LIAGITAPKQYKKLTLLEAFQKALEMEKSVTEDLNKIVVAAESVKDYQCADFVTSVFLAEQMRSLSEMAGHVQTLSRLCDEHAIYHYDTELRKSHPYSFKCKCS</sequence>
<dbReference type="GO" id="GO:0004322">
    <property type="term" value="F:ferroxidase activity"/>
    <property type="evidence" value="ECO:0007669"/>
    <property type="project" value="UniProtKB-EC"/>
</dbReference>
<feature type="domain" description="Ferritin-like diiron" evidence="7">
    <location>
        <begin position="1"/>
        <end position="79"/>
    </location>
</feature>
<dbReference type="InterPro" id="IPR009040">
    <property type="entry name" value="Ferritin-like_diiron"/>
</dbReference>
<keyword evidence="2 6" id="KW-0409">Iron storage</keyword>
<dbReference type="PANTHER" id="PTHR11431">
    <property type="entry name" value="FERRITIN"/>
    <property type="match status" value="1"/>
</dbReference>
<evidence type="ECO:0000256" key="4">
    <source>
        <dbReference type="ARBA" id="ARBA00023004"/>
    </source>
</evidence>
<gene>
    <name evidence="8" type="ORF">g.4434</name>
</gene>
<dbReference type="PROSITE" id="PS50905">
    <property type="entry name" value="FERRITIN_LIKE"/>
    <property type="match status" value="1"/>
</dbReference>
<feature type="binding site" evidence="5">
    <location>
        <position position="27"/>
    </location>
    <ligand>
        <name>Fe cation</name>
        <dbReference type="ChEBI" id="CHEBI:24875"/>
        <label>1</label>
    </ligand>
</feature>
<comment type="similarity">
    <text evidence="1 6">Belongs to the ferritin family.</text>
</comment>
<feature type="binding site" evidence="5">
    <location>
        <position position="61"/>
    </location>
    <ligand>
        <name>Fe cation</name>
        <dbReference type="ChEBI" id="CHEBI:24875"/>
        <label>1</label>
    </ligand>
</feature>
<dbReference type="InterPro" id="IPR012347">
    <property type="entry name" value="Ferritin-like"/>
</dbReference>
<comment type="catalytic activity">
    <reaction evidence="6">
        <text>4 Fe(2+) + O2 + 4 H(+) = 4 Fe(3+) + 2 H2O</text>
        <dbReference type="Rhea" id="RHEA:11148"/>
        <dbReference type="ChEBI" id="CHEBI:15377"/>
        <dbReference type="ChEBI" id="CHEBI:15378"/>
        <dbReference type="ChEBI" id="CHEBI:15379"/>
        <dbReference type="ChEBI" id="CHEBI:29033"/>
        <dbReference type="ChEBI" id="CHEBI:29034"/>
        <dbReference type="EC" id="1.16.3.1"/>
    </reaction>
</comment>
<dbReference type="InterPro" id="IPR009078">
    <property type="entry name" value="Ferritin-like_SF"/>
</dbReference>
<evidence type="ECO:0000259" key="7">
    <source>
        <dbReference type="PROSITE" id="PS50905"/>
    </source>
</evidence>
<evidence type="ECO:0000256" key="2">
    <source>
        <dbReference type="ARBA" id="ARBA00022434"/>
    </source>
</evidence>
<evidence type="ECO:0000256" key="6">
    <source>
        <dbReference type="RuleBase" id="RU361145"/>
    </source>
</evidence>
<dbReference type="Pfam" id="PF00210">
    <property type="entry name" value="Ferritin"/>
    <property type="match status" value="1"/>
</dbReference>
<comment type="function">
    <text evidence="6">Stores iron in a soluble, non-toxic, readily available form. Important for iron homeostasis. Iron is taken up in the ferrous form and deposited as ferric hydroxides after oxidation.</text>
</comment>
<evidence type="ECO:0000256" key="3">
    <source>
        <dbReference type="ARBA" id="ARBA00022723"/>
    </source>
</evidence>
<dbReference type="GO" id="GO:0005737">
    <property type="term" value="C:cytoplasm"/>
    <property type="evidence" value="ECO:0007669"/>
    <property type="project" value="TreeGrafter"/>
</dbReference>
<dbReference type="InterPro" id="IPR008331">
    <property type="entry name" value="Ferritin_DPS_dom"/>
</dbReference>
<name>A0A1E1WDX6_PECGO</name>
<feature type="non-terminal residue" evidence="8">
    <location>
        <position position="1"/>
    </location>
</feature>
<keyword evidence="3 5" id="KW-0479">Metal-binding</keyword>
<evidence type="ECO:0000313" key="8">
    <source>
        <dbReference type="EMBL" id="JAT85156.1"/>
    </source>
</evidence>
<dbReference type="InterPro" id="IPR001519">
    <property type="entry name" value="Ferritin"/>
</dbReference>
<protein>
    <recommendedName>
        <fullName evidence="6">Ferritin</fullName>
        <ecNumber evidence="6">1.16.3.1</ecNumber>
    </recommendedName>
</protein>
<accession>A0A1E1WDX6</accession>
<keyword evidence="4 5" id="KW-0408">Iron</keyword>
<dbReference type="EMBL" id="GDQN01005898">
    <property type="protein sequence ID" value="JAT85156.1"/>
    <property type="molecule type" value="Transcribed_RNA"/>
</dbReference>
<keyword evidence="6" id="KW-0560">Oxidoreductase</keyword>
<reference evidence="8" key="1">
    <citation type="submission" date="2015-09" db="EMBL/GenBank/DDBJ databases">
        <title>De novo assembly of Pectinophora gossypiella (Pink Bollworm) gut transcriptome.</title>
        <authorList>
            <person name="Tassone E.E."/>
        </authorList>
    </citation>
    <scope>NUCLEOTIDE SEQUENCE</scope>
</reference>
<dbReference type="Gene3D" id="1.20.1260.10">
    <property type="match status" value="1"/>
</dbReference>
<organism evidence="8">
    <name type="scientific">Pectinophora gossypiella</name>
    <name type="common">Cotton pink bollworm</name>
    <name type="synonym">Depressaria gossypiella</name>
    <dbReference type="NCBI Taxonomy" id="13191"/>
    <lineage>
        <taxon>Eukaryota</taxon>
        <taxon>Metazoa</taxon>
        <taxon>Ecdysozoa</taxon>
        <taxon>Arthropoda</taxon>
        <taxon>Hexapoda</taxon>
        <taxon>Insecta</taxon>
        <taxon>Pterygota</taxon>
        <taxon>Neoptera</taxon>
        <taxon>Endopterygota</taxon>
        <taxon>Lepidoptera</taxon>
        <taxon>Glossata</taxon>
        <taxon>Ditrysia</taxon>
        <taxon>Gelechioidea</taxon>
        <taxon>Gelechiidae</taxon>
        <taxon>Apatetrinae</taxon>
        <taxon>Pectinophora</taxon>
    </lineage>
</organism>
<dbReference type="EC" id="1.16.3.1" evidence="6"/>
<dbReference type="OrthoDB" id="186462at2759"/>
<dbReference type="GO" id="GO:0006826">
    <property type="term" value="P:iron ion transport"/>
    <property type="evidence" value="ECO:0007669"/>
    <property type="project" value="InterPro"/>
</dbReference>
<dbReference type="GO" id="GO:0008198">
    <property type="term" value="F:ferrous iron binding"/>
    <property type="evidence" value="ECO:0007669"/>
    <property type="project" value="TreeGrafter"/>
</dbReference>
<dbReference type="SUPFAM" id="SSF47240">
    <property type="entry name" value="Ferritin-like"/>
    <property type="match status" value="1"/>
</dbReference>